<organism evidence="2 3">
    <name type="scientific">Effrenium voratum</name>
    <dbReference type="NCBI Taxonomy" id="2562239"/>
    <lineage>
        <taxon>Eukaryota</taxon>
        <taxon>Sar</taxon>
        <taxon>Alveolata</taxon>
        <taxon>Dinophyceae</taxon>
        <taxon>Suessiales</taxon>
        <taxon>Symbiodiniaceae</taxon>
        <taxon>Effrenium</taxon>
    </lineage>
</organism>
<keyword evidence="1" id="KW-0175">Coiled coil</keyword>
<dbReference type="Proteomes" id="UP001178507">
    <property type="component" value="Unassembled WGS sequence"/>
</dbReference>
<accession>A0AA36J1A0</accession>
<dbReference type="AlphaFoldDB" id="A0AA36J1A0"/>
<gene>
    <name evidence="2" type="ORF">EVOR1521_LOCUS20872</name>
</gene>
<proteinExistence type="predicted"/>
<feature type="coiled-coil region" evidence="1">
    <location>
        <begin position="9"/>
        <end position="216"/>
    </location>
</feature>
<evidence type="ECO:0000313" key="3">
    <source>
        <dbReference type="Proteomes" id="UP001178507"/>
    </source>
</evidence>
<evidence type="ECO:0000313" key="2">
    <source>
        <dbReference type="EMBL" id="CAJ1396684.1"/>
    </source>
</evidence>
<name>A0AA36J1A0_9DINO</name>
<evidence type="ECO:0000256" key="1">
    <source>
        <dbReference type="SAM" id="Coils"/>
    </source>
</evidence>
<dbReference type="EMBL" id="CAUJNA010003240">
    <property type="protein sequence ID" value="CAJ1396684.1"/>
    <property type="molecule type" value="Genomic_DNA"/>
</dbReference>
<reference evidence="2" key="1">
    <citation type="submission" date="2023-08" db="EMBL/GenBank/DDBJ databases">
        <authorList>
            <person name="Chen Y."/>
            <person name="Shah S."/>
            <person name="Dougan E. K."/>
            <person name="Thang M."/>
            <person name="Chan C."/>
        </authorList>
    </citation>
    <scope>NUCLEOTIDE SEQUENCE</scope>
</reference>
<sequence length="322" mass="37488">MLNCGAMDGKMIEQEMQRLQAEYSSLKASADEEEAADEVKLHDAQLERLRLRGMLERYRDRPPKVEELAERYEAEIDEWAETLRQLQEENALLVHQDYEEATPSRTPTRRISKGTALRQHKAAREVRQLEAQLAALRRRTRVNEWYLAQLKAQLQETAKILQGKENHLKDLRERFDAAGEHRQRLREEQVRTQQMLESERQELVQLHQEALALREACFLPAQLKKKSSVLTKFLEEGGRHKMEKHLRGRDTVTKLYKSVAEQAPELQALAGRAKSEMDAAFARYQQLQLQHSRLLQQLRLNLARDALSASPERSKVVEGKLR</sequence>
<keyword evidence="3" id="KW-1185">Reference proteome</keyword>
<comment type="caution">
    <text evidence="2">The sequence shown here is derived from an EMBL/GenBank/DDBJ whole genome shotgun (WGS) entry which is preliminary data.</text>
</comment>
<protein>
    <submittedName>
        <fullName evidence="2">Uncharacterized protein</fullName>
    </submittedName>
</protein>